<dbReference type="EMBL" id="CP014587">
    <property type="protein sequence ID" value="ANZ78031.1"/>
    <property type="molecule type" value="Genomic_DNA"/>
</dbReference>
<dbReference type="InterPro" id="IPR002876">
    <property type="entry name" value="Transcrip_reg_TACO1-like"/>
</dbReference>
<evidence type="ECO:0000313" key="5">
    <source>
        <dbReference type="EMBL" id="ANZ78031.1"/>
    </source>
</evidence>
<dbReference type="Gene3D" id="3.30.70.980">
    <property type="match status" value="2"/>
</dbReference>
<evidence type="ECO:0000313" key="6">
    <source>
        <dbReference type="Proteomes" id="UP000094565"/>
    </source>
</evidence>
<comment type="similarity">
    <text evidence="2">Belongs to the TACO1 family.</text>
</comment>
<protein>
    <submittedName>
        <fullName evidence="5">BA75_04649T0</fullName>
    </submittedName>
</protein>
<gene>
    <name evidence="5" type="primary">YGR021W</name>
    <name evidence="5" type="ORF">ATY40_BA7504649</name>
</gene>
<name>A0A1B2JJD9_PICPA</name>
<dbReference type="Gene3D" id="1.10.10.200">
    <property type="match status" value="1"/>
</dbReference>
<evidence type="ECO:0000259" key="4">
    <source>
        <dbReference type="Pfam" id="PF20772"/>
    </source>
</evidence>
<comment type="subcellular location">
    <subcellularLocation>
        <location evidence="1">Mitochondrion</location>
    </subcellularLocation>
</comment>
<accession>A0A1B2JJD9</accession>
<dbReference type="HAMAP" id="MF_00693">
    <property type="entry name" value="Transcrip_reg_TACO1"/>
    <property type="match status" value="1"/>
</dbReference>
<reference evidence="5 6" key="1">
    <citation type="submission" date="2016-02" db="EMBL/GenBank/DDBJ databases">
        <title>Comparative genomic and transcriptomic foundation for Pichia pastoris.</title>
        <authorList>
            <person name="Love K.R."/>
            <person name="Shah K.A."/>
            <person name="Whittaker C.A."/>
            <person name="Wu J."/>
            <person name="Bartlett M.C."/>
            <person name="Ma D."/>
            <person name="Leeson R.L."/>
            <person name="Priest M."/>
            <person name="Young S.K."/>
            <person name="Love J.C."/>
        </authorList>
    </citation>
    <scope>NUCLEOTIDE SEQUENCE [LARGE SCALE GENOMIC DNA]</scope>
    <source>
        <strain evidence="5 6">ATCC 28485</strain>
    </source>
</reference>
<sequence>MLLSHPVIFRRGICTTRKALAGHSKWANIKHDKAKNDLEKNRISFRMSQQITVAVKMGGADVVGNPALATALEKAKVQNVTKKVIENAIKRGTGELGDKNNVEQCTYEGIAPGGVSVIVQALTDNKSRTVGLVKACFTKFGSNLTPTAYLFEKKGSIVIDRGEDSIDHVFEKCVDLGAQDIIENKENDQLVEVVTDPQDTGRLAKELKSMYKIDQVSIVYKPNDDTLVEITNEDHQKSYDKFVKLLDDVDDVTDYFTNLKEIES</sequence>
<evidence type="ECO:0000256" key="2">
    <source>
        <dbReference type="ARBA" id="ARBA00008724"/>
    </source>
</evidence>
<evidence type="ECO:0000256" key="1">
    <source>
        <dbReference type="ARBA" id="ARBA00004173"/>
    </source>
</evidence>
<dbReference type="FunFam" id="1.10.10.200:FF:000002">
    <property type="entry name" value="Probable transcriptional regulatory protein CLM62_37755"/>
    <property type="match status" value="1"/>
</dbReference>
<dbReference type="InterPro" id="IPR029072">
    <property type="entry name" value="YebC-like"/>
</dbReference>
<dbReference type="OrthoDB" id="2017544at2759"/>
<dbReference type="InterPro" id="IPR026564">
    <property type="entry name" value="Transcrip_reg_TACO1-like_dom3"/>
</dbReference>
<dbReference type="PANTHER" id="PTHR12532:SF0">
    <property type="entry name" value="TRANSLATIONAL ACTIVATOR OF CYTOCHROME C OXIDASE 1"/>
    <property type="match status" value="1"/>
</dbReference>
<proteinExistence type="inferred from homology"/>
<organism evidence="5 6">
    <name type="scientific">Komagataella pastoris</name>
    <name type="common">Yeast</name>
    <name type="synonym">Pichia pastoris</name>
    <dbReference type="NCBI Taxonomy" id="4922"/>
    <lineage>
        <taxon>Eukaryota</taxon>
        <taxon>Fungi</taxon>
        <taxon>Dikarya</taxon>
        <taxon>Ascomycota</taxon>
        <taxon>Saccharomycotina</taxon>
        <taxon>Pichiomycetes</taxon>
        <taxon>Pichiales</taxon>
        <taxon>Pichiaceae</taxon>
        <taxon>Komagataella</taxon>
    </lineage>
</organism>
<dbReference type="InterPro" id="IPR048300">
    <property type="entry name" value="TACO1_YebC-like_2nd/3rd_dom"/>
</dbReference>
<keyword evidence="6" id="KW-1185">Reference proteome</keyword>
<dbReference type="InterPro" id="IPR049083">
    <property type="entry name" value="TACO1_YebC_N"/>
</dbReference>
<feature type="domain" description="TACO1/YebC-like second and third" evidence="3">
    <location>
        <begin position="103"/>
        <end position="259"/>
    </location>
</feature>
<dbReference type="InterPro" id="IPR017856">
    <property type="entry name" value="Integrase-like_N"/>
</dbReference>
<dbReference type="GO" id="GO:0005739">
    <property type="term" value="C:mitochondrion"/>
    <property type="evidence" value="ECO:0007669"/>
    <property type="project" value="UniProtKB-SubCell"/>
</dbReference>
<dbReference type="Proteomes" id="UP000094565">
    <property type="component" value="Chromosome 4"/>
</dbReference>
<dbReference type="Pfam" id="PF01709">
    <property type="entry name" value="Transcrip_reg"/>
    <property type="match status" value="1"/>
</dbReference>
<dbReference type="SUPFAM" id="SSF75625">
    <property type="entry name" value="YebC-like"/>
    <property type="match status" value="1"/>
</dbReference>
<dbReference type="AlphaFoldDB" id="A0A1B2JJD9"/>
<dbReference type="PANTHER" id="PTHR12532">
    <property type="entry name" value="TRANSLATIONAL ACTIVATOR OF CYTOCHROME C OXIDASE 1"/>
    <property type="match status" value="1"/>
</dbReference>
<evidence type="ECO:0000259" key="3">
    <source>
        <dbReference type="Pfam" id="PF01709"/>
    </source>
</evidence>
<feature type="domain" description="TACO1/YebC-like N-terminal" evidence="4">
    <location>
        <begin position="24"/>
        <end position="95"/>
    </location>
</feature>
<dbReference type="Pfam" id="PF20772">
    <property type="entry name" value="TACO1_YebC_N"/>
    <property type="match status" value="1"/>
</dbReference>